<evidence type="ECO:0000256" key="6">
    <source>
        <dbReference type="ARBA" id="ARBA00022705"/>
    </source>
</evidence>
<dbReference type="InterPro" id="IPR030846">
    <property type="entry name" value="DnaG_bac"/>
</dbReference>
<dbReference type="AlphaFoldDB" id="A0A3B0WD74"/>
<dbReference type="InterPro" id="IPR034151">
    <property type="entry name" value="TOPRIM_DnaG_bac"/>
</dbReference>
<dbReference type="GO" id="GO:0000428">
    <property type="term" value="C:DNA-directed RNA polymerase complex"/>
    <property type="evidence" value="ECO:0007669"/>
    <property type="project" value="UniProtKB-KW"/>
</dbReference>
<evidence type="ECO:0000313" key="14">
    <source>
        <dbReference type="EMBL" id="VAW42516.1"/>
    </source>
</evidence>
<evidence type="ECO:0000256" key="10">
    <source>
        <dbReference type="ARBA" id="ARBA00022842"/>
    </source>
</evidence>
<organism evidence="14">
    <name type="scientific">hydrothermal vent metagenome</name>
    <dbReference type="NCBI Taxonomy" id="652676"/>
    <lineage>
        <taxon>unclassified sequences</taxon>
        <taxon>metagenomes</taxon>
        <taxon>ecological metagenomes</taxon>
    </lineage>
</organism>
<evidence type="ECO:0000256" key="5">
    <source>
        <dbReference type="ARBA" id="ARBA00022695"/>
    </source>
</evidence>
<dbReference type="GO" id="GO:0006269">
    <property type="term" value="P:DNA replication, synthesis of primer"/>
    <property type="evidence" value="ECO:0007669"/>
    <property type="project" value="UniProtKB-KW"/>
</dbReference>
<evidence type="ECO:0000259" key="13">
    <source>
        <dbReference type="PROSITE" id="PS50880"/>
    </source>
</evidence>
<dbReference type="Gene3D" id="3.40.1360.10">
    <property type="match status" value="1"/>
</dbReference>
<dbReference type="Pfam" id="PF13155">
    <property type="entry name" value="Toprim_2"/>
    <property type="match status" value="1"/>
</dbReference>
<accession>A0A3B0WD74</accession>
<dbReference type="Gene3D" id="3.90.580.10">
    <property type="entry name" value="Zinc finger, CHC2-type domain"/>
    <property type="match status" value="1"/>
</dbReference>
<keyword evidence="12" id="KW-0804">Transcription</keyword>
<keyword evidence="6" id="KW-0235">DNA replication</keyword>
<dbReference type="EMBL" id="UOEX01000451">
    <property type="protein sequence ID" value="VAW42516.1"/>
    <property type="molecule type" value="Genomic_DNA"/>
</dbReference>
<dbReference type="PIRSF" id="PIRSF002811">
    <property type="entry name" value="DnaG"/>
    <property type="match status" value="1"/>
</dbReference>
<name>A0A3B0WD74_9ZZZZ</name>
<keyword evidence="9" id="KW-0862">Zinc</keyword>
<evidence type="ECO:0000256" key="12">
    <source>
        <dbReference type="ARBA" id="ARBA00023163"/>
    </source>
</evidence>
<dbReference type="SMART" id="SM00493">
    <property type="entry name" value="TOPRIM"/>
    <property type="match status" value="1"/>
</dbReference>
<dbReference type="GO" id="GO:0003677">
    <property type="term" value="F:DNA binding"/>
    <property type="evidence" value="ECO:0007669"/>
    <property type="project" value="UniProtKB-KW"/>
</dbReference>
<dbReference type="GO" id="GO:1990077">
    <property type="term" value="C:primosome complex"/>
    <property type="evidence" value="ECO:0007669"/>
    <property type="project" value="UniProtKB-KW"/>
</dbReference>
<dbReference type="InterPro" id="IPR006295">
    <property type="entry name" value="DNA_primase_DnaG"/>
</dbReference>
<dbReference type="InterPro" id="IPR037068">
    <property type="entry name" value="DNA_primase_core_N_sf"/>
</dbReference>
<evidence type="ECO:0000256" key="7">
    <source>
        <dbReference type="ARBA" id="ARBA00022723"/>
    </source>
</evidence>
<feature type="domain" description="Toprim" evidence="13">
    <location>
        <begin position="256"/>
        <end position="337"/>
    </location>
</feature>
<keyword evidence="7" id="KW-0479">Metal-binding</keyword>
<reference evidence="14" key="1">
    <citation type="submission" date="2018-06" db="EMBL/GenBank/DDBJ databases">
        <authorList>
            <person name="Zhirakovskaya E."/>
        </authorList>
    </citation>
    <scope>NUCLEOTIDE SEQUENCE</scope>
</reference>
<sequence length="590" mass="65780">MQYSEEIIQTVKDAADIVEIVGETVNLKKNGTNYKGLCPFHSEKTPSFNVNPNRNFFHCFGCGAGGDTLKFVMLSQNLNFVEALKYLANRYHISLPERDLSPRELEKDKRKNILYDINQQAAAVYHQLLLQDPRAVKAREYLSGRGIGDDIVREFELGYAPEGWNFIRQALSGFSEDDLLAAGLLAVSEKGRVYDRFRDRLLSPIFNHNGKHLAFSGRIIGAGEPKYLNSKDSLIFNKSNVLLGLFQNKKAIRAAKRCLLVEGNFDILALASQGLRYAAAPMGTALTALHVRALKGYAEEVIILFDGDAAGIKAAGRAVPIFLSQRLTARVVVLPPEHDPDSFVRRFGAPALEKELDKAVSLPEFIFNELEKRYGLSLEGKGRIIEELQPIIRATADDSLQRTLFVSHFSRKLGLLPEQLAGRFSTPRSSLPPPPSEGSLAVEPAAPFKLSRVEEQLLSFLIIYPNYLESFLTAGLKETVSSPGGRQIIEAMASFVASGAAAEPERLLDFVESPARPFISQKIINAPVLEDEELRVEAEEKINWLAENKLRLEMLGLTVQINEAIKNNDNERLMKLLSAKDEMRKKKQQK</sequence>
<evidence type="ECO:0000256" key="3">
    <source>
        <dbReference type="ARBA" id="ARBA00022515"/>
    </source>
</evidence>
<dbReference type="PANTHER" id="PTHR30313:SF2">
    <property type="entry name" value="DNA PRIMASE"/>
    <property type="match status" value="1"/>
</dbReference>
<dbReference type="GO" id="GO:0005737">
    <property type="term" value="C:cytoplasm"/>
    <property type="evidence" value="ECO:0007669"/>
    <property type="project" value="TreeGrafter"/>
</dbReference>
<dbReference type="PANTHER" id="PTHR30313">
    <property type="entry name" value="DNA PRIMASE"/>
    <property type="match status" value="1"/>
</dbReference>
<evidence type="ECO:0000256" key="9">
    <source>
        <dbReference type="ARBA" id="ARBA00022833"/>
    </source>
</evidence>
<dbReference type="PROSITE" id="PS50880">
    <property type="entry name" value="TOPRIM"/>
    <property type="match status" value="1"/>
</dbReference>
<evidence type="ECO:0000256" key="1">
    <source>
        <dbReference type="ARBA" id="ARBA00001947"/>
    </source>
</evidence>
<protein>
    <submittedName>
        <fullName evidence="14">DNA primase</fullName>
        <ecNumber evidence="14">2.7.7.-</ecNumber>
    </submittedName>
</protein>
<evidence type="ECO:0000256" key="4">
    <source>
        <dbReference type="ARBA" id="ARBA00022679"/>
    </source>
</evidence>
<dbReference type="InterPro" id="IPR019475">
    <property type="entry name" value="DNA_primase_DnaB-bd"/>
</dbReference>
<dbReference type="Pfam" id="PF10410">
    <property type="entry name" value="DnaB_bind"/>
    <property type="match status" value="1"/>
</dbReference>
<dbReference type="GO" id="GO:0003899">
    <property type="term" value="F:DNA-directed RNA polymerase activity"/>
    <property type="evidence" value="ECO:0007669"/>
    <property type="project" value="InterPro"/>
</dbReference>
<dbReference type="NCBIfam" id="TIGR01391">
    <property type="entry name" value="dnaG"/>
    <property type="match status" value="1"/>
</dbReference>
<dbReference type="SMART" id="SM00400">
    <property type="entry name" value="ZnF_CHCC"/>
    <property type="match status" value="1"/>
</dbReference>
<dbReference type="InterPro" id="IPR006171">
    <property type="entry name" value="TOPRIM_dom"/>
</dbReference>
<keyword evidence="11" id="KW-0238">DNA-binding</keyword>
<evidence type="ECO:0000256" key="2">
    <source>
        <dbReference type="ARBA" id="ARBA00022478"/>
    </source>
</evidence>
<dbReference type="InterPro" id="IPR036977">
    <property type="entry name" value="DNA_primase_Znf_CHC2"/>
</dbReference>
<dbReference type="InterPro" id="IPR013264">
    <property type="entry name" value="DNAG_N"/>
</dbReference>
<dbReference type="InterPro" id="IPR016136">
    <property type="entry name" value="DNA_helicase_N/primase_C"/>
</dbReference>
<dbReference type="Pfam" id="PF01807">
    <property type="entry name" value="Zn_ribbon_DnaG"/>
    <property type="match status" value="1"/>
</dbReference>
<dbReference type="GO" id="GO:0008270">
    <property type="term" value="F:zinc ion binding"/>
    <property type="evidence" value="ECO:0007669"/>
    <property type="project" value="UniProtKB-KW"/>
</dbReference>
<gene>
    <name evidence="14" type="ORF">MNBD_DELTA03-1129</name>
</gene>
<keyword evidence="10" id="KW-0460">Magnesium</keyword>
<dbReference type="InterPro" id="IPR050219">
    <property type="entry name" value="DnaG_primase"/>
</dbReference>
<dbReference type="EC" id="2.7.7.-" evidence="14"/>
<comment type="cofactor">
    <cofactor evidence="1">
        <name>Zn(2+)</name>
        <dbReference type="ChEBI" id="CHEBI:29105"/>
    </cofactor>
</comment>
<proteinExistence type="inferred from homology"/>
<keyword evidence="5 14" id="KW-0548">Nucleotidyltransferase</keyword>
<dbReference type="Gene3D" id="1.10.860.10">
    <property type="entry name" value="DNAb Helicase, Chain A"/>
    <property type="match status" value="1"/>
</dbReference>
<evidence type="ECO:0000256" key="11">
    <source>
        <dbReference type="ARBA" id="ARBA00023125"/>
    </source>
</evidence>
<dbReference type="SUPFAM" id="SSF56731">
    <property type="entry name" value="DNA primase core"/>
    <property type="match status" value="1"/>
</dbReference>
<dbReference type="Pfam" id="PF08275">
    <property type="entry name" value="DNAG_N"/>
    <property type="match status" value="1"/>
</dbReference>
<dbReference type="CDD" id="cd03364">
    <property type="entry name" value="TOPRIM_DnaG_primases"/>
    <property type="match status" value="1"/>
</dbReference>
<dbReference type="HAMAP" id="MF_00974">
    <property type="entry name" value="DNA_primase_DnaG"/>
    <property type="match status" value="1"/>
</dbReference>
<evidence type="ECO:0000256" key="8">
    <source>
        <dbReference type="ARBA" id="ARBA00022771"/>
    </source>
</evidence>
<dbReference type="Gene3D" id="3.90.980.10">
    <property type="entry name" value="DNA primase, catalytic core, N-terminal domain"/>
    <property type="match status" value="1"/>
</dbReference>
<keyword evidence="3" id="KW-0639">Primosome</keyword>
<dbReference type="SUPFAM" id="SSF57783">
    <property type="entry name" value="Zinc beta-ribbon"/>
    <property type="match status" value="1"/>
</dbReference>
<keyword evidence="4 14" id="KW-0808">Transferase</keyword>
<keyword evidence="8" id="KW-0863">Zinc-finger</keyword>
<keyword evidence="2" id="KW-0240">DNA-directed RNA polymerase</keyword>
<dbReference type="FunFam" id="3.90.580.10:FF:000001">
    <property type="entry name" value="DNA primase"/>
    <property type="match status" value="1"/>
</dbReference>
<dbReference type="InterPro" id="IPR002694">
    <property type="entry name" value="Znf_CHC2"/>
</dbReference>